<comment type="caution">
    <text evidence="7">The sequence shown here is derived from an EMBL/GenBank/DDBJ whole genome shotgun (WGS) entry which is preliminary data.</text>
</comment>
<evidence type="ECO:0000256" key="1">
    <source>
        <dbReference type="ARBA" id="ARBA00004613"/>
    </source>
</evidence>
<dbReference type="PANTHER" id="PTHR11610">
    <property type="entry name" value="LIPASE"/>
    <property type="match status" value="1"/>
</dbReference>
<evidence type="ECO:0000256" key="4">
    <source>
        <dbReference type="RuleBase" id="RU004262"/>
    </source>
</evidence>
<keyword evidence="8" id="KW-1185">Reference proteome</keyword>
<dbReference type="PRINTS" id="PR00821">
    <property type="entry name" value="TAGLIPASE"/>
</dbReference>
<feature type="signal peptide" evidence="5">
    <location>
        <begin position="1"/>
        <end position="24"/>
    </location>
</feature>
<evidence type="ECO:0000256" key="3">
    <source>
        <dbReference type="ARBA" id="ARBA00022525"/>
    </source>
</evidence>
<dbReference type="InterPro" id="IPR000734">
    <property type="entry name" value="TAG_lipase"/>
</dbReference>
<dbReference type="GO" id="GO:0016042">
    <property type="term" value="P:lipid catabolic process"/>
    <property type="evidence" value="ECO:0007669"/>
    <property type="project" value="TreeGrafter"/>
</dbReference>
<evidence type="ECO:0000256" key="2">
    <source>
        <dbReference type="ARBA" id="ARBA00010701"/>
    </source>
</evidence>
<dbReference type="Gene3D" id="3.40.50.1820">
    <property type="entry name" value="alpha/beta hydrolase"/>
    <property type="match status" value="1"/>
</dbReference>
<reference evidence="7" key="1">
    <citation type="submission" date="2022-03" db="EMBL/GenBank/DDBJ databases">
        <authorList>
            <person name="Lindestad O."/>
        </authorList>
    </citation>
    <scope>NUCLEOTIDE SEQUENCE</scope>
</reference>
<dbReference type="GO" id="GO:0017171">
    <property type="term" value="F:serine hydrolase activity"/>
    <property type="evidence" value="ECO:0007669"/>
    <property type="project" value="TreeGrafter"/>
</dbReference>
<keyword evidence="5" id="KW-0732">Signal</keyword>
<organism evidence="7 8">
    <name type="scientific">Pararge aegeria aegeria</name>
    <dbReference type="NCBI Taxonomy" id="348720"/>
    <lineage>
        <taxon>Eukaryota</taxon>
        <taxon>Metazoa</taxon>
        <taxon>Ecdysozoa</taxon>
        <taxon>Arthropoda</taxon>
        <taxon>Hexapoda</taxon>
        <taxon>Insecta</taxon>
        <taxon>Pterygota</taxon>
        <taxon>Neoptera</taxon>
        <taxon>Endopterygota</taxon>
        <taxon>Lepidoptera</taxon>
        <taxon>Glossata</taxon>
        <taxon>Ditrysia</taxon>
        <taxon>Papilionoidea</taxon>
        <taxon>Nymphalidae</taxon>
        <taxon>Satyrinae</taxon>
        <taxon>Satyrini</taxon>
        <taxon>Parargina</taxon>
        <taxon>Pararge</taxon>
    </lineage>
</organism>
<keyword evidence="3" id="KW-0964">Secreted</keyword>
<evidence type="ECO:0000313" key="8">
    <source>
        <dbReference type="Proteomes" id="UP000838756"/>
    </source>
</evidence>
<evidence type="ECO:0000259" key="6">
    <source>
        <dbReference type="Pfam" id="PF00151"/>
    </source>
</evidence>
<dbReference type="EMBL" id="CAKXAJ010026348">
    <property type="protein sequence ID" value="CAH2267134.1"/>
    <property type="molecule type" value="Genomic_DNA"/>
</dbReference>
<comment type="subcellular location">
    <subcellularLocation>
        <location evidence="1">Secreted</location>
    </subcellularLocation>
</comment>
<dbReference type="GO" id="GO:0005615">
    <property type="term" value="C:extracellular space"/>
    <property type="evidence" value="ECO:0007669"/>
    <property type="project" value="TreeGrafter"/>
</dbReference>
<proteinExistence type="inferred from homology"/>
<name>A0A8S4SIK1_9NEOP</name>
<evidence type="ECO:0000256" key="5">
    <source>
        <dbReference type="SAM" id="SignalP"/>
    </source>
</evidence>
<dbReference type="InterPro" id="IPR013818">
    <property type="entry name" value="Lipase"/>
</dbReference>
<dbReference type="PANTHER" id="PTHR11610:SF173">
    <property type="entry name" value="LIPASE DOMAIN-CONTAINING PROTEIN-RELATED"/>
    <property type="match status" value="1"/>
</dbReference>
<sequence length="347" mass="39291">MMASFSNFELVFWCFLFCVCKSNCLISYLFGGVADRIKFYDDKDNLHYIDLNTSLDSLLDSYLARRHFSGSSRFWLYTRDNVNEHEELFTRFSLNSLKRGKKNSLYRRDRPLVMVTHGWMSNGNSNATQLIKNAYLKMKDVNVVIVDWQRDAAHENYLSSASLTMLVAEKVKDMVLSLAFKYQLEGRSVHLIGHSLGAHVMGLTGAKLKDNKFPVARVTGLDPAGPFFEIPNYLPGITSEAASFVDIIHTDSGILGYFTNIGDADFYPNGGNWQPHCCDNQDTLSCEHKCAYVYFAESIVNRSEYMSVKCDSYISYETGSCGDNEKQFMGLYSLSTAQGSFYLDIDS</sequence>
<accession>A0A8S4SIK1</accession>
<comment type="similarity">
    <text evidence="2 4">Belongs to the AB hydrolase superfamily. Lipase family.</text>
</comment>
<dbReference type="InterPro" id="IPR029058">
    <property type="entry name" value="AB_hydrolase_fold"/>
</dbReference>
<dbReference type="Pfam" id="PF00151">
    <property type="entry name" value="Lipase"/>
    <property type="match status" value="1"/>
</dbReference>
<dbReference type="GO" id="GO:0016298">
    <property type="term" value="F:lipase activity"/>
    <property type="evidence" value="ECO:0007669"/>
    <property type="project" value="InterPro"/>
</dbReference>
<dbReference type="CDD" id="cd00707">
    <property type="entry name" value="Pancreat_lipase_like"/>
    <property type="match status" value="1"/>
</dbReference>
<feature type="domain" description="Lipase" evidence="6">
    <location>
        <begin position="69"/>
        <end position="332"/>
    </location>
</feature>
<protein>
    <submittedName>
        <fullName evidence="7">Jg2872 protein</fullName>
    </submittedName>
</protein>
<dbReference type="OrthoDB" id="199913at2759"/>
<feature type="chain" id="PRO_5035762141" evidence="5">
    <location>
        <begin position="25"/>
        <end position="347"/>
    </location>
</feature>
<dbReference type="AlphaFoldDB" id="A0A8S4SIK1"/>
<dbReference type="InterPro" id="IPR033906">
    <property type="entry name" value="Lipase_N"/>
</dbReference>
<gene>
    <name evidence="7" type="primary">jg2872</name>
    <name evidence="7" type="ORF">PAEG_LOCUS25708</name>
</gene>
<dbReference type="SUPFAM" id="SSF53474">
    <property type="entry name" value="alpha/beta-Hydrolases"/>
    <property type="match status" value="1"/>
</dbReference>
<evidence type="ECO:0000313" key="7">
    <source>
        <dbReference type="EMBL" id="CAH2267134.1"/>
    </source>
</evidence>
<dbReference type="Proteomes" id="UP000838756">
    <property type="component" value="Unassembled WGS sequence"/>
</dbReference>